<dbReference type="PROSITE" id="PS50006">
    <property type="entry name" value="FHA_DOMAIN"/>
    <property type="match status" value="1"/>
</dbReference>
<dbReference type="InterPro" id="IPR000253">
    <property type="entry name" value="FHA_dom"/>
</dbReference>
<dbReference type="AlphaFoldDB" id="A0A347VQX4"/>
<dbReference type="RefSeq" id="WP_034570715.1">
    <property type="nucleotide sequence ID" value="NZ_JRMP02000001.1"/>
</dbReference>
<comment type="caution">
    <text evidence="3">The sequence shown here is derived from an EMBL/GenBank/DDBJ whole genome shotgun (WGS) entry which is preliminary data.</text>
</comment>
<protein>
    <submittedName>
        <fullName evidence="3">FHA domain-containing protein</fullName>
    </submittedName>
</protein>
<reference evidence="3 4" key="2">
    <citation type="journal article" date="2016" name="Infect. Immun.">
        <title>Helicobacter saguini, a Novel Helicobacter Isolated from Cotton-Top Tamarins with Ulcerative Colitis, Has Proinflammatory Properties and Induces Typhlocolitis and Dysplasia in Gnotobiotic IL-10-/- Mice.</title>
        <authorList>
            <person name="Shen Z."/>
            <person name="Mannion A."/>
            <person name="Whary M.T."/>
            <person name="Muthupalani S."/>
            <person name="Sheh A."/>
            <person name="Feng Y."/>
            <person name="Gong G."/>
            <person name="Vandamme P."/>
            <person name="Holcombe H.R."/>
            <person name="Paster B.J."/>
            <person name="Fox J.G."/>
        </authorList>
    </citation>
    <scope>NUCLEOTIDE SEQUENCE [LARGE SCALE GENOMIC DNA]</scope>
    <source>
        <strain evidence="3 4">MIT 97-6194</strain>
    </source>
</reference>
<dbReference type="Proteomes" id="UP000029714">
    <property type="component" value="Unassembled WGS sequence"/>
</dbReference>
<feature type="domain" description="FHA" evidence="1">
    <location>
        <begin position="29"/>
        <end position="79"/>
    </location>
</feature>
<keyword evidence="4" id="KW-1185">Reference proteome</keyword>
<gene>
    <name evidence="2" type="ORF">DCO61_00560</name>
    <name evidence="3" type="ORF">LS64_000610</name>
</gene>
<dbReference type="CDD" id="cd00060">
    <property type="entry name" value="FHA"/>
    <property type="match status" value="1"/>
</dbReference>
<reference evidence="2 5" key="4">
    <citation type="submission" date="2019-12" db="EMBL/GenBank/DDBJ databases">
        <title>Multi-Generational Helicobacter saguini Isolates.</title>
        <authorList>
            <person name="Mannion A."/>
            <person name="Shen Z."/>
            <person name="Fox J.G."/>
        </authorList>
    </citation>
    <scope>NUCLEOTIDE SEQUENCE [LARGE SCALE GENOMIC DNA]</scope>
    <source>
        <strain evidence="2">16-048</strain>
        <strain evidence="5">16-048 (F4)</strain>
    </source>
</reference>
<dbReference type="EMBL" id="QBIU01000001">
    <property type="protein sequence ID" value="MWV68559.1"/>
    <property type="molecule type" value="Genomic_DNA"/>
</dbReference>
<dbReference type="Proteomes" id="UP000477070">
    <property type="component" value="Unassembled WGS sequence"/>
</dbReference>
<reference evidence="3" key="3">
    <citation type="submission" date="2018-04" db="EMBL/GenBank/DDBJ databases">
        <authorList>
            <person name="Sheh A."/>
            <person name="Shen Z."/>
            <person name="Mannion A.J."/>
            <person name="Fox J.G."/>
        </authorList>
    </citation>
    <scope>NUCLEOTIDE SEQUENCE</scope>
    <source>
        <strain evidence="3">MIT 97-6194</strain>
    </source>
</reference>
<dbReference type="Pfam" id="PF00498">
    <property type="entry name" value="FHA"/>
    <property type="match status" value="1"/>
</dbReference>
<dbReference type="SUPFAM" id="SSF49879">
    <property type="entry name" value="SMAD/FHA domain"/>
    <property type="match status" value="1"/>
</dbReference>
<evidence type="ECO:0000313" key="2">
    <source>
        <dbReference type="EMBL" id="MWV68559.1"/>
    </source>
</evidence>
<evidence type="ECO:0000313" key="4">
    <source>
        <dbReference type="Proteomes" id="UP000029714"/>
    </source>
</evidence>
<sequence>MQQIALQIKNIQQAKQFDKSYYIFDEFGGSIGSGNDCSFIVQDSNNSINEKHAEITFDEGEFLITCIGDSEIFYNGSFSKLLAGYEMAINYGDSLKIGDIDFICISPSKIDTSLDKENISDIQSYNKLDSINLEPRGKVNGLNIESNDELLDNNTLQDIDSKLGLSNITQENIESKSLTKINILNLIKQDLNTLEKSIQIDNKYNTLDIENISTIINNILLLDSNKVINLAILSIIIKELDTPIFKDISGVSFIDFIANAIDSSLNNNKELIEQLLIKALQKYINN</sequence>
<organism evidence="3 4">
    <name type="scientific">Helicobacter saguini</name>
    <dbReference type="NCBI Taxonomy" id="1548018"/>
    <lineage>
        <taxon>Bacteria</taxon>
        <taxon>Pseudomonadati</taxon>
        <taxon>Campylobacterota</taxon>
        <taxon>Epsilonproteobacteria</taxon>
        <taxon>Campylobacterales</taxon>
        <taxon>Helicobacteraceae</taxon>
        <taxon>Helicobacter</taxon>
    </lineage>
</organism>
<proteinExistence type="predicted"/>
<dbReference type="InterPro" id="IPR008984">
    <property type="entry name" value="SMAD_FHA_dom_sf"/>
</dbReference>
<dbReference type="STRING" id="1548018.LS64_03580"/>
<evidence type="ECO:0000259" key="1">
    <source>
        <dbReference type="PROSITE" id="PS50006"/>
    </source>
</evidence>
<dbReference type="EMBL" id="JRMP02000001">
    <property type="protein sequence ID" value="TLD95902.1"/>
    <property type="molecule type" value="Genomic_DNA"/>
</dbReference>
<dbReference type="Gene3D" id="2.60.200.20">
    <property type="match status" value="1"/>
</dbReference>
<reference evidence="3 4" key="1">
    <citation type="journal article" date="2014" name="Genome Announc.">
        <title>Draft genome sequences of eight enterohepatic helicobacter species isolated from both laboratory and wild rodents.</title>
        <authorList>
            <person name="Sheh A."/>
            <person name="Shen Z."/>
            <person name="Fox J.G."/>
        </authorList>
    </citation>
    <scope>NUCLEOTIDE SEQUENCE [LARGE SCALE GENOMIC DNA]</scope>
    <source>
        <strain evidence="3 4">MIT 97-6194</strain>
    </source>
</reference>
<evidence type="ECO:0000313" key="3">
    <source>
        <dbReference type="EMBL" id="TLD95902.1"/>
    </source>
</evidence>
<dbReference type="OrthoDB" id="5353961at2"/>
<name>A0A347VQX4_9HELI</name>
<accession>A0A347VQX4</accession>
<evidence type="ECO:0000313" key="5">
    <source>
        <dbReference type="Proteomes" id="UP000477070"/>
    </source>
</evidence>